<dbReference type="RefSeq" id="XP_015702048.1">
    <property type="nucleotide sequence ID" value="XM_015844842.1"/>
</dbReference>
<dbReference type="Proteomes" id="UP000002059">
    <property type="component" value="Partially assembled WGS sequence"/>
</dbReference>
<name>C1GYC8_PARBA</name>
<dbReference type="GeneID" id="9097819"/>
<dbReference type="EMBL" id="KN293999">
    <property type="protein sequence ID" value="EEH41519.2"/>
    <property type="molecule type" value="Genomic_DNA"/>
</dbReference>
<dbReference type="VEuPathDB" id="FungiDB:PAAG_03082"/>
<organism evidence="1 2">
    <name type="scientific">Paracoccidioides lutzii (strain ATCC MYA-826 / Pb01)</name>
    <name type="common">Paracoccidioides brasiliensis</name>
    <dbReference type="NCBI Taxonomy" id="502779"/>
    <lineage>
        <taxon>Eukaryota</taxon>
        <taxon>Fungi</taxon>
        <taxon>Dikarya</taxon>
        <taxon>Ascomycota</taxon>
        <taxon>Pezizomycotina</taxon>
        <taxon>Eurotiomycetes</taxon>
        <taxon>Eurotiomycetidae</taxon>
        <taxon>Onygenales</taxon>
        <taxon>Ajellomycetaceae</taxon>
        <taxon>Paracoccidioides</taxon>
    </lineage>
</organism>
<proteinExistence type="predicted"/>
<gene>
    <name evidence="1" type="ORF">PAAG_03082</name>
</gene>
<keyword evidence="2" id="KW-1185">Reference proteome</keyword>
<reference evidence="1 2" key="1">
    <citation type="journal article" date="2011" name="PLoS Genet.">
        <title>Comparative genomic analysis of human fungal pathogens causing paracoccidioidomycosis.</title>
        <authorList>
            <person name="Desjardins C.A."/>
            <person name="Champion M.D."/>
            <person name="Holder J.W."/>
            <person name="Muszewska A."/>
            <person name="Goldberg J."/>
            <person name="Bailao A.M."/>
            <person name="Brigido M.M."/>
            <person name="Ferreira M.E."/>
            <person name="Garcia A.M."/>
            <person name="Grynberg M."/>
            <person name="Gujja S."/>
            <person name="Heiman D.I."/>
            <person name="Henn M.R."/>
            <person name="Kodira C.D."/>
            <person name="Leon-Narvaez H."/>
            <person name="Longo L.V."/>
            <person name="Ma L.J."/>
            <person name="Malavazi I."/>
            <person name="Matsuo A.L."/>
            <person name="Morais F.V."/>
            <person name="Pereira M."/>
            <person name="Rodriguez-Brito S."/>
            <person name="Sakthikumar S."/>
            <person name="Salem-Izacc S.M."/>
            <person name="Sykes S.M."/>
            <person name="Teixeira M.M."/>
            <person name="Vallejo M.C."/>
            <person name="Walter M.E."/>
            <person name="Yandava C."/>
            <person name="Young S."/>
            <person name="Zeng Q."/>
            <person name="Zucker J."/>
            <person name="Felipe M.S."/>
            <person name="Goldman G.H."/>
            <person name="Haas B.J."/>
            <person name="McEwen J.G."/>
            <person name="Nino-Vega G."/>
            <person name="Puccia R."/>
            <person name="San-Blas G."/>
            <person name="Soares C.M."/>
            <person name="Birren B.W."/>
            <person name="Cuomo C.A."/>
        </authorList>
    </citation>
    <scope>NUCLEOTIDE SEQUENCE [LARGE SCALE GENOMIC DNA]</scope>
    <source>
        <strain evidence="2">ATCC MYA-826 / Pb01</strain>
    </source>
</reference>
<dbReference type="AlphaFoldDB" id="C1GYC8"/>
<dbReference type="HOGENOM" id="CLU_2097558_0_0_1"/>
<evidence type="ECO:0000313" key="2">
    <source>
        <dbReference type="Proteomes" id="UP000002059"/>
    </source>
</evidence>
<evidence type="ECO:0000313" key="1">
    <source>
        <dbReference type="EMBL" id="EEH41519.2"/>
    </source>
</evidence>
<sequence length="116" mass="12538">MHVKFQGDNAIQIAGDISSTRQVLSDERLLGRVLDCALDEQVAQQADQNYLSKPDIGGQLSELDTATTVRSSSDIIRDLPSRVPSIDIAGNYPKIATEFLVDGVLAHKVANFPLCA</sequence>
<dbReference type="KEGG" id="pbl:PAAG_03082"/>
<accession>C1GYC8</accession>
<protein>
    <submittedName>
        <fullName evidence="1">Uncharacterized protein</fullName>
    </submittedName>
</protein>